<keyword evidence="2" id="KW-0808">Transferase</keyword>
<keyword evidence="4" id="KW-0472">Membrane</keyword>
<feature type="transmembrane region" description="Helical" evidence="4">
    <location>
        <begin position="12"/>
        <end position="37"/>
    </location>
</feature>
<dbReference type="SUPFAM" id="SSF82199">
    <property type="entry name" value="SET domain"/>
    <property type="match status" value="1"/>
</dbReference>
<dbReference type="Pfam" id="PF00856">
    <property type="entry name" value="SET"/>
    <property type="match status" value="1"/>
</dbReference>
<dbReference type="EMBL" id="SDAM02000020">
    <property type="protein sequence ID" value="KAH6836284.1"/>
    <property type="molecule type" value="Genomic_DNA"/>
</dbReference>
<evidence type="ECO:0000256" key="1">
    <source>
        <dbReference type="ARBA" id="ARBA00022603"/>
    </source>
</evidence>
<evidence type="ECO:0000256" key="2">
    <source>
        <dbReference type="ARBA" id="ARBA00022679"/>
    </source>
</evidence>
<keyword evidence="1" id="KW-0489">Methyltransferase</keyword>
<evidence type="ECO:0000313" key="7">
    <source>
        <dbReference type="Proteomes" id="UP001190926"/>
    </source>
</evidence>
<dbReference type="Pfam" id="PF09273">
    <property type="entry name" value="Rubis-subs-bind"/>
    <property type="match status" value="1"/>
</dbReference>
<dbReference type="AlphaFoldDB" id="A0AAD4JMX6"/>
<gene>
    <name evidence="6" type="ORF">C2S53_001150</name>
</gene>
<dbReference type="PANTHER" id="PTHR13271">
    <property type="entry name" value="UNCHARACTERIZED PUTATIVE METHYLTRANSFERASE"/>
    <property type="match status" value="1"/>
</dbReference>
<dbReference type="InterPro" id="IPR036464">
    <property type="entry name" value="Rubisco_LSMT_subst-bd_sf"/>
</dbReference>
<dbReference type="PANTHER" id="PTHR13271:SF134">
    <property type="entry name" value="OS01G0976450 PROTEIN"/>
    <property type="match status" value="1"/>
</dbReference>
<dbReference type="SUPFAM" id="SSF81822">
    <property type="entry name" value="RuBisCo LSMT C-terminal, substrate-binding domain"/>
    <property type="match status" value="1"/>
</dbReference>
<keyword evidence="7" id="KW-1185">Reference proteome</keyword>
<reference evidence="6 7" key="1">
    <citation type="journal article" date="2021" name="Nat. Commun.">
        <title>Incipient diploidization of the medicinal plant Perilla within 10,000 years.</title>
        <authorList>
            <person name="Zhang Y."/>
            <person name="Shen Q."/>
            <person name="Leng L."/>
            <person name="Zhang D."/>
            <person name="Chen S."/>
            <person name="Shi Y."/>
            <person name="Ning Z."/>
            <person name="Chen S."/>
        </authorList>
    </citation>
    <scope>NUCLEOTIDE SEQUENCE [LARGE SCALE GENOMIC DNA]</scope>
    <source>
        <strain evidence="7">cv. PC099</strain>
    </source>
</reference>
<evidence type="ECO:0000313" key="6">
    <source>
        <dbReference type="EMBL" id="KAH6836284.1"/>
    </source>
</evidence>
<accession>A0AAD4JMX6</accession>
<dbReference type="GO" id="GO:0032259">
    <property type="term" value="P:methylation"/>
    <property type="evidence" value="ECO:0007669"/>
    <property type="project" value="UniProtKB-KW"/>
</dbReference>
<dbReference type="Proteomes" id="UP001190926">
    <property type="component" value="Unassembled WGS sequence"/>
</dbReference>
<keyword evidence="3" id="KW-0949">S-adenosyl-L-methionine</keyword>
<protein>
    <submittedName>
        <fullName evidence="6">SET domain-containing protein</fullName>
    </submittedName>
</protein>
<dbReference type="InterPro" id="IPR001214">
    <property type="entry name" value="SET_dom"/>
</dbReference>
<evidence type="ECO:0000259" key="5">
    <source>
        <dbReference type="PROSITE" id="PS50280"/>
    </source>
</evidence>
<evidence type="ECO:0000256" key="3">
    <source>
        <dbReference type="ARBA" id="ARBA00022691"/>
    </source>
</evidence>
<dbReference type="InterPro" id="IPR046341">
    <property type="entry name" value="SET_dom_sf"/>
</dbReference>
<organism evidence="6 7">
    <name type="scientific">Perilla frutescens var. hirtella</name>
    <name type="common">Perilla citriodora</name>
    <name type="synonym">Perilla setoyensis</name>
    <dbReference type="NCBI Taxonomy" id="608512"/>
    <lineage>
        <taxon>Eukaryota</taxon>
        <taxon>Viridiplantae</taxon>
        <taxon>Streptophyta</taxon>
        <taxon>Embryophyta</taxon>
        <taxon>Tracheophyta</taxon>
        <taxon>Spermatophyta</taxon>
        <taxon>Magnoliopsida</taxon>
        <taxon>eudicotyledons</taxon>
        <taxon>Gunneridae</taxon>
        <taxon>Pentapetalae</taxon>
        <taxon>asterids</taxon>
        <taxon>lamiids</taxon>
        <taxon>Lamiales</taxon>
        <taxon>Lamiaceae</taxon>
        <taxon>Nepetoideae</taxon>
        <taxon>Elsholtzieae</taxon>
        <taxon>Perilla</taxon>
    </lineage>
</organism>
<dbReference type="Gene3D" id="3.90.1410.10">
    <property type="entry name" value="set domain protein methyltransferase, domain 1"/>
    <property type="match status" value="1"/>
</dbReference>
<dbReference type="PROSITE" id="PS50280">
    <property type="entry name" value="SET"/>
    <property type="match status" value="1"/>
</dbReference>
<keyword evidence="4" id="KW-1133">Transmembrane helix</keyword>
<dbReference type="GO" id="GO:0016279">
    <property type="term" value="F:protein-lysine N-methyltransferase activity"/>
    <property type="evidence" value="ECO:0007669"/>
    <property type="project" value="TreeGrafter"/>
</dbReference>
<feature type="domain" description="SET" evidence="5">
    <location>
        <begin position="128"/>
        <end position="341"/>
    </location>
</feature>
<dbReference type="FunFam" id="3.90.1410.10:FF:000005">
    <property type="entry name" value="Ribulose-1,5 bisphosphate carboxylase/oxygenase large subunit N-methyltransferase, chloroplastic"/>
    <property type="match status" value="1"/>
</dbReference>
<proteinExistence type="predicted"/>
<dbReference type="InterPro" id="IPR015353">
    <property type="entry name" value="Rubisco_LSMT_subst-bd"/>
</dbReference>
<dbReference type="Gene3D" id="3.90.1420.10">
    <property type="entry name" value="Rubisco LSMT, substrate-binding domain"/>
    <property type="match status" value="1"/>
</dbReference>
<comment type="caution">
    <text evidence="6">The sequence shown here is derived from an EMBL/GenBank/DDBJ whole genome shotgun (WGS) entry which is preliminary data.</text>
</comment>
<dbReference type="InterPro" id="IPR050600">
    <property type="entry name" value="SETD3_SETD6_MTase"/>
</dbReference>
<keyword evidence="4" id="KW-0812">Transmembrane</keyword>
<evidence type="ECO:0000256" key="4">
    <source>
        <dbReference type="SAM" id="Phobius"/>
    </source>
</evidence>
<sequence>MKMAKPELTSNRIGLLPFLVVILIVAHVIAFVSLLVLQISNRQDIPENEEALERKIGGGVKQEIGSDMLLRSVIITNSLWVRSQRHILSFLVRRLCVSAHVFTSVSSRKGLGIDEGCNDFLPWLENKAGVEISSLLSIGKSANGRALYAAEDIQTGDCLLKVPFSVQLAPDNLPPGITCLLGDKVGDVAKVALLILHEKRLGHKSEWAPYISCLPVLEDMHGSVFWSDEELEMIQHSALYEETLKQKQQIEKDFLALKLVFDQFPDRFQNVTVEDFTYAYGLVTSRAWGSSRGVSMIPFADFFNHDGTSESYVLSDEGKQHSEVIADREFAPGDEVLIRYGRFSNATLILDFGFSVSCNRYDHVQIKLNVPQHDVLCTQKLQLLGRHRTRSIKDDNEFTYSENSFIIREVRPGSKWGKGIPQSLRAFARILTCNSQQELDNLRNEATQNDGRLARKPFKNKNREIAAHQLLLSEVSHLITEYEKHIKLLVPTPPFLCERSAPRRRLALDLLTGELRVLKSASAWLENYCSMLRTH</sequence>
<name>A0AAD4JMX6_PERFH</name>